<keyword evidence="3 4" id="KW-0067">ATP-binding</keyword>
<organism evidence="6 7">
    <name type="scientific">Neobacillus rhizosphaerae</name>
    <dbReference type="NCBI Taxonomy" id="2880965"/>
    <lineage>
        <taxon>Bacteria</taxon>
        <taxon>Bacillati</taxon>
        <taxon>Bacillota</taxon>
        <taxon>Bacilli</taxon>
        <taxon>Bacillales</taxon>
        <taxon>Bacillaceae</taxon>
        <taxon>Neobacillus</taxon>
    </lineage>
</organism>
<dbReference type="Pfam" id="PF18130">
    <property type="entry name" value="ATPgrasp_N"/>
    <property type="match status" value="1"/>
</dbReference>
<evidence type="ECO:0000256" key="1">
    <source>
        <dbReference type="ARBA" id="ARBA00022598"/>
    </source>
</evidence>
<comment type="caution">
    <text evidence="6">The sequence shown here is derived from an EMBL/GenBank/DDBJ whole genome shotgun (WGS) entry which is preliminary data.</text>
</comment>
<evidence type="ECO:0000259" key="5">
    <source>
        <dbReference type="PROSITE" id="PS50975"/>
    </source>
</evidence>
<name>A0ABN8KPI4_9BACI</name>
<dbReference type="InterPro" id="IPR040570">
    <property type="entry name" value="LAL_C2"/>
</dbReference>
<evidence type="ECO:0000256" key="3">
    <source>
        <dbReference type="ARBA" id="ARBA00022840"/>
    </source>
</evidence>
<feature type="domain" description="ATP-grasp" evidence="5">
    <location>
        <begin position="116"/>
        <end position="311"/>
    </location>
</feature>
<protein>
    <recommendedName>
        <fullName evidence="5">ATP-grasp domain-containing protein</fullName>
    </recommendedName>
</protein>
<evidence type="ECO:0000256" key="4">
    <source>
        <dbReference type="PROSITE-ProRule" id="PRU00409"/>
    </source>
</evidence>
<dbReference type="PROSITE" id="PS50975">
    <property type="entry name" value="ATP_GRASP"/>
    <property type="match status" value="1"/>
</dbReference>
<dbReference type="SUPFAM" id="SSF56059">
    <property type="entry name" value="Glutathione synthetase ATP-binding domain-like"/>
    <property type="match status" value="1"/>
</dbReference>
<keyword evidence="2 4" id="KW-0547">Nucleotide-binding</keyword>
<dbReference type="Pfam" id="PF18603">
    <property type="entry name" value="LAL_C2"/>
    <property type="match status" value="1"/>
</dbReference>
<dbReference type="Pfam" id="PF13535">
    <property type="entry name" value="ATP-grasp_4"/>
    <property type="match status" value="1"/>
</dbReference>
<dbReference type="PANTHER" id="PTHR43585">
    <property type="entry name" value="FUMIPYRROLE BIOSYNTHESIS PROTEIN C"/>
    <property type="match status" value="1"/>
</dbReference>
<dbReference type="RefSeq" id="WP_248734901.1">
    <property type="nucleotide sequence ID" value="NZ_CALBWS010000008.1"/>
</dbReference>
<accession>A0ABN8KPI4</accession>
<dbReference type="PANTHER" id="PTHR43585:SF2">
    <property type="entry name" value="ATP-GRASP ENZYME FSQD"/>
    <property type="match status" value="1"/>
</dbReference>
<evidence type="ECO:0000313" key="7">
    <source>
        <dbReference type="Proteomes" id="UP000838308"/>
    </source>
</evidence>
<reference evidence="6" key="1">
    <citation type="submission" date="2022-04" db="EMBL/GenBank/DDBJ databases">
        <authorList>
            <person name="Criscuolo A."/>
        </authorList>
    </citation>
    <scope>NUCLEOTIDE SEQUENCE</scope>
    <source>
        <strain evidence="6">CIP111895</strain>
    </source>
</reference>
<keyword evidence="7" id="KW-1185">Reference proteome</keyword>
<evidence type="ECO:0000256" key="2">
    <source>
        <dbReference type="ARBA" id="ARBA00022741"/>
    </source>
</evidence>
<dbReference type="Proteomes" id="UP000838308">
    <property type="component" value="Unassembled WGS sequence"/>
</dbReference>
<evidence type="ECO:0000313" key="6">
    <source>
        <dbReference type="EMBL" id="CAH2714585.1"/>
    </source>
</evidence>
<dbReference type="InterPro" id="IPR041472">
    <property type="entry name" value="BL00235/CARNS1_N"/>
</dbReference>
<dbReference type="InterPro" id="IPR052032">
    <property type="entry name" value="ATP-dep_AA_Ligase"/>
</dbReference>
<keyword evidence="1" id="KW-0436">Ligase</keyword>
<sequence length="407" mass="45963">MKTIVFIGCNNFGTSKEALTIAKEMGYFIVLLTNKKNHMINKCEFPDVDHFVFIKDILDEVKVIDELTLLKVTGKQICACMSFVDPYVSYAAKLSEHLGLVQLSADSLYMMENKIRFREKLMGLSSSPFYVVFNYDQTVDQFVQRYKAFLPLILKPPASNGSKNVLLVDTTDKFKDGLKFLQKKDPIHPILVEEYLLGPQFLIEIIVHNNEMTVVGVIEQEITTNDRFIVTGYQYPAMLTNEEYKNLVDAITSIVDQIGLSNGSCHLEMRNVQGKWKLVEINPRMSGGAMNRIIEEGTGINLIKEIIRMALGEQPSLIESRKQHVYARYLTISSQGKLLKVTGKDQAMKHKGVKYVHIKPQEGSILIVPYSMGNRYACIIAASESPDIAKTIAIAAAQEIKFYLELL</sequence>
<dbReference type="EMBL" id="CALBWS010000008">
    <property type="protein sequence ID" value="CAH2714585.1"/>
    <property type="molecule type" value="Genomic_DNA"/>
</dbReference>
<dbReference type="InterPro" id="IPR011761">
    <property type="entry name" value="ATP-grasp"/>
</dbReference>
<gene>
    <name evidence="6" type="ORF">BACCIP111895_01757</name>
</gene>
<dbReference type="Gene3D" id="3.30.470.20">
    <property type="entry name" value="ATP-grasp fold, B domain"/>
    <property type="match status" value="1"/>
</dbReference>
<proteinExistence type="predicted"/>